<keyword evidence="2" id="KW-1185">Reference proteome</keyword>
<evidence type="ECO:0000313" key="1">
    <source>
        <dbReference type="EMBL" id="KAI6081033.1"/>
    </source>
</evidence>
<dbReference type="EMBL" id="MU394410">
    <property type="protein sequence ID" value="KAI6081033.1"/>
    <property type="molecule type" value="Genomic_DNA"/>
</dbReference>
<evidence type="ECO:0000313" key="2">
    <source>
        <dbReference type="Proteomes" id="UP001497680"/>
    </source>
</evidence>
<organism evidence="1 2">
    <name type="scientific">Hypoxylon rubiginosum</name>
    <dbReference type="NCBI Taxonomy" id="110542"/>
    <lineage>
        <taxon>Eukaryota</taxon>
        <taxon>Fungi</taxon>
        <taxon>Dikarya</taxon>
        <taxon>Ascomycota</taxon>
        <taxon>Pezizomycotina</taxon>
        <taxon>Sordariomycetes</taxon>
        <taxon>Xylariomycetidae</taxon>
        <taxon>Xylariales</taxon>
        <taxon>Hypoxylaceae</taxon>
        <taxon>Hypoxylon</taxon>
    </lineage>
</organism>
<sequence length="733" mass="81620">MVLCFSQSPHALICHPPVRTDPATPPARLPACRCTQGNRQEGWFIRAYQYKMPPLSHDRPFSCNVCSKSFTRSENLQRHKRTRHGGETRRIFQCEHCLCRFSRKDVCKRHVERCSKRHVARYSSAPKNQEPAEDEETPRDGSDGMCPAVDSTNAAAEAIMSTTGSTQPYVDDALTATWNFFSYATSPDDIFSAATNITAYFTYFHPVLPLIHRPTFLNSSPPKLLVDIIVAIGLLYSADTSGHDHLKIACIKKSQDLWRTGVDELNRRASYDWRELRKTWMMQSWLLHIVYGAFMDNAAQAEQGSKMLRSLVDSVRDLGILKQVVATSASSPAPLQVGIHEQWQTYIDEESLKLSIYTLLLLDHHVFSCSNIRPLLSTVECLWELPLGASLWEAETAEIWYEVRHQEYGDAAPGSPHMVGAPFQGFLYTATQSLLSEMRDPNLLAMLAASPFAMMCVLTNLDALVKDFTRCYYQLPPSPADPSAFHILTQSQTRQVYSALSVLSAVVKERLGATTLEQEQSVWHACQVLTWSIKVSLCRPDDLLVCGIVENRVFASLVTATHLTMGTYVTFKRTTHATQQHKNGDDGMLAVIDELTNALSTVSALSPGLAMRESPWITAASYRLLLTIWRTLHVATADIHDKLGTSDGMLTSRSFGSSILILNSILETVAQSLGTTIHRRLWSFDADSIISTLGEGEGDLTKLILQICRSRSVWIIGPSLANAMQDAMANVAG</sequence>
<reference evidence="1 2" key="1">
    <citation type="journal article" date="2022" name="New Phytol.">
        <title>Ecological generalism drives hyperdiversity of secondary metabolite gene clusters in xylarialean endophytes.</title>
        <authorList>
            <person name="Franco M.E.E."/>
            <person name="Wisecaver J.H."/>
            <person name="Arnold A.E."/>
            <person name="Ju Y.M."/>
            <person name="Slot J.C."/>
            <person name="Ahrendt S."/>
            <person name="Moore L.P."/>
            <person name="Eastman K.E."/>
            <person name="Scott K."/>
            <person name="Konkel Z."/>
            <person name="Mondo S.J."/>
            <person name="Kuo A."/>
            <person name="Hayes R.D."/>
            <person name="Haridas S."/>
            <person name="Andreopoulos B."/>
            <person name="Riley R."/>
            <person name="LaButti K."/>
            <person name="Pangilinan J."/>
            <person name="Lipzen A."/>
            <person name="Amirebrahimi M."/>
            <person name="Yan J."/>
            <person name="Adam C."/>
            <person name="Keymanesh K."/>
            <person name="Ng V."/>
            <person name="Louie K."/>
            <person name="Northen T."/>
            <person name="Drula E."/>
            <person name="Henrissat B."/>
            <person name="Hsieh H.M."/>
            <person name="Youens-Clark K."/>
            <person name="Lutzoni F."/>
            <person name="Miadlikowska J."/>
            <person name="Eastwood D.C."/>
            <person name="Hamelin R.C."/>
            <person name="Grigoriev I.V."/>
            <person name="U'Ren J.M."/>
        </authorList>
    </citation>
    <scope>NUCLEOTIDE SEQUENCE [LARGE SCALE GENOMIC DNA]</scope>
    <source>
        <strain evidence="1 2">ER1909</strain>
    </source>
</reference>
<comment type="caution">
    <text evidence="1">The sequence shown here is derived from an EMBL/GenBank/DDBJ whole genome shotgun (WGS) entry which is preliminary data.</text>
</comment>
<proteinExistence type="predicted"/>
<accession>A0ACC0CKU9</accession>
<name>A0ACC0CKU9_9PEZI</name>
<protein>
    <submittedName>
        <fullName evidence="1">Fungal-specific transcription factor domain-containing protein</fullName>
    </submittedName>
</protein>
<dbReference type="Proteomes" id="UP001497680">
    <property type="component" value="Unassembled WGS sequence"/>
</dbReference>
<gene>
    <name evidence="1" type="ORF">F4821DRAFT_39295</name>
</gene>